<accession>A0AAV7R536</accession>
<dbReference type="Proteomes" id="UP001066276">
    <property type="component" value="Chromosome 6"/>
</dbReference>
<protein>
    <submittedName>
        <fullName evidence="1">Uncharacterized protein</fullName>
    </submittedName>
</protein>
<gene>
    <name evidence="1" type="ORF">NDU88_012044</name>
</gene>
<dbReference type="EMBL" id="JANPWB010000010">
    <property type="protein sequence ID" value="KAJ1145760.1"/>
    <property type="molecule type" value="Genomic_DNA"/>
</dbReference>
<comment type="caution">
    <text evidence="1">The sequence shown here is derived from an EMBL/GenBank/DDBJ whole genome shotgun (WGS) entry which is preliminary data.</text>
</comment>
<proteinExistence type="predicted"/>
<sequence length="231" mass="24461">MEPGGPTYMNDVSRTASVQKSWSTLPLPEPWGMFSGCATRRAAYPKSASVFSVAEAERKEPSAAGLLCQLPQAGDGLLSETLCRVKGGLPHATCGPPQAAMYFSPTLANRWGLPTHTAFPPQLTGVSYVFPLNTNLIWIFGGTAGVALPICSRKASTYLTTFILGPKGSLWRPPCPLAGLRAVCVPTAHEPGLLPPPLFPSRCLLLALRALMAALSKGLFEGFASRGSMCE</sequence>
<keyword evidence="2" id="KW-1185">Reference proteome</keyword>
<reference evidence="1" key="1">
    <citation type="journal article" date="2022" name="bioRxiv">
        <title>Sequencing and chromosome-scale assembly of the giantPleurodeles waltlgenome.</title>
        <authorList>
            <person name="Brown T."/>
            <person name="Elewa A."/>
            <person name="Iarovenko S."/>
            <person name="Subramanian E."/>
            <person name="Araus A.J."/>
            <person name="Petzold A."/>
            <person name="Susuki M."/>
            <person name="Suzuki K.-i.T."/>
            <person name="Hayashi T."/>
            <person name="Toyoda A."/>
            <person name="Oliveira C."/>
            <person name="Osipova E."/>
            <person name="Leigh N.D."/>
            <person name="Simon A."/>
            <person name="Yun M.H."/>
        </authorList>
    </citation>
    <scope>NUCLEOTIDE SEQUENCE</scope>
    <source>
        <strain evidence="1">20211129_DDA</strain>
        <tissue evidence="1">Liver</tissue>
    </source>
</reference>
<evidence type="ECO:0000313" key="1">
    <source>
        <dbReference type="EMBL" id="KAJ1145760.1"/>
    </source>
</evidence>
<name>A0AAV7R536_PLEWA</name>
<dbReference type="AlphaFoldDB" id="A0AAV7R536"/>
<organism evidence="1 2">
    <name type="scientific">Pleurodeles waltl</name>
    <name type="common">Iberian ribbed newt</name>
    <dbReference type="NCBI Taxonomy" id="8319"/>
    <lineage>
        <taxon>Eukaryota</taxon>
        <taxon>Metazoa</taxon>
        <taxon>Chordata</taxon>
        <taxon>Craniata</taxon>
        <taxon>Vertebrata</taxon>
        <taxon>Euteleostomi</taxon>
        <taxon>Amphibia</taxon>
        <taxon>Batrachia</taxon>
        <taxon>Caudata</taxon>
        <taxon>Salamandroidea</taxon>
        <taxon>Salamandridae</taxon>
        <taxon>Pleurodelinae</taxon>
        <taxon>Pleurodeles</taxon>
    </lineage>
</organism>
<evidence type="ECO:0000313" key="2">
    <source>
        <dbReference type="Proteomes" id="UP001066276"/>
    </source>
</evidence>